<evidence type="ECO:0000313" key="7">
    <source>
        <dbReference type="EMBL" id="PWA46289.1"/>
    </source>
</evidence>
<dbReference type="InterPro" id="IPR009057">
    <property type="entry name" value="Homeodomain-like_sf"/>
</dbReference>
<dbReference type="SUPFAM" id="SSF46689">
    <property type="entry name" value="Homeodomain-like"/>
    <property type="match status" value="1"/>
</dbReference>
<feature type="region of interest" description="Disordered" evidence="5">
    <location>
        <begin position="204"/>
        <end position="228"/>
    </location>
</feature>
<evidence type="ECO:0000259" key="6">
    <source>
        <dbReference type="PROSITE" id="PS51294"/>
    </source>
</evidence>
<protein>
    <submittedName>
        <fullName evidence="7">Homeodomain-like protein</fullName>
    </submittedName>
</protein>
<dbReference type="OrthoDB" id="60033at2759"/>
<dbReference type="Gene3D" id="1.10.10.60">
    <property type="entry name" value="Homeodomain-like"/>
    <property type="match status" value="1"/>
</dbReference>
<dbReference type="STRING" id="35608.A0A2U1LBA8"/>
<proteinExistence type="predicted"/>
<organism evidence="7 8">
    <name type="scientific">Artemisia annua</name>
    <name type="common">Sweet wormwood</name>
    <dbReference type="NCBI Taxonomy" id="35608"/>
    <lineage>
        <taxon>Eukaryota</taxon>
        <taxon>Viridiplantae</taxon>
        <taxon>Streptophyta</taxon>
        <taxon>Embryophyta</taxon>
        <taxon>Tracheophyta</taxon>
        <taxon>Spermatophyta</taxon>
        <taxon>Magnoliopsida</taxon>
        <taxon>eudicotyledons</taxon>
        <taxon>Gunneridae</taxon>
        <taxon>Pentapetalae</taxon>
        <taxon>asterids</taxon>
        <taxon>campanulids</taxon>
        <taxon>Asterales</taxon>
        <taxon>Asteraceae</taxon>
        <taxon>Asteroideae</taxon>
        <taxon>Anthemideae</taxon>
        <taxon>Artemisiinae</taxon>
        <taxon>Artemisia</taxon>
    </lineage>
</organism>
<keyword evidence="4" id="KW-0539">Nucleus</keyword>
<dbReference type="PANTHER" id="PTHR31442">
    <property type="entry name" value="HOMEODOMAIN-LIKE SUPERFAMILY PROTEIN-RELATED"/>
    <property type="match status" value="1"/>
</dbReference>
<evidence type="ECO:0000256" key="4">
    <source>
        <dbReference type="ARBA" id="ARBA00023242"/>
    </source>
</evidence>
<dbReference type="PANTHER" id="PTHR31442:SF21">
    <property type="entry name" value="TRANSCRIPTION FACTOR BOA-RELATED"/>
    <property type="match status" value="1"/>
</dbReference>
<keyword evidence="7" id="KW-0371">Homeobox</keyword>
<keyword evidence="8" id="KW-1185">Reference proteome</keyword>
<accession>A0A2U1LBA8</accession>
<keyword evidence="3" id="KW-0804">Transcription</keyword>
<comment type="caution">
    <text evidence="7">The sequence shown here is derived from an EMBL/GenBank/DDBJ whole genome shotgun (WGS) entry which is preliminary data.</text>
</comment>
<dbReference type="FunFam" id="1.10.10.60:FF:000007">
    <property type="entry name" value="Two-component response regulator"/>
    <property type="match status" value="1"/>
</dbReference>
<dbReference type="InterPro" id="IPR017930">
    <property type="entry name" value="Myb_dom"/>
</dbReference>
<keyword evidence="7" id="KW-0238">DNA-binding</keyword>
<dbReference type="PROSITE" id="PS51294">
    <property type="entry name" value="HTH_MYB"/>
    <property type="match status" value="1"/>
</dbReference>
<dbReference type="InterPro" id="IPR006447">
    <property type="entry name" value="Myb_dom_plants"/>
</dbReference>
<name>A0A2U1LBA8_ARTAN</name>
<dbReference type="InterPro" id="IPR044841">
    <property type="entry name" value="LUX/BOA-like"/>
</dbReference>
<dbReference type="Proteomes" id="UP000245207">
    <property type="component" value="Unassembled WGS sequence"/>
</dbReference>
<dbReference type="GO" id="GO:0005634">
    <property type="term" value="C:nucleus"/>
    <property type="evidence" value="ECO:0007669"/>
    <property type="project" value="UniProtKB-SubCell"/>
</dbReference>
<dbReference type="NCBIfam" id="TIGR01557">
    <property type="entry name" value="myb_SHAQKYF"/>
    <property type="match status" value="1"/>
</dbReference>
<reference evidence="7 8" key="1">
    <citation type="journal article" date="2018" name="Mol. Plant">
        <title>The genome of Artemisia annua provides insight into the evolution of Asteraceae family and artemisinin biosynthesis.</title>
        <authorList>
            <person name="Shen Q."/>
            <person name="Zhang L."/>
            <person name="Liao Z."/>
            <person name="Wang S."/>
            <person name="Yan T."/>
            <person name="Shi P."/>
            <person name="Liu M."/>
            <person name="Fu X."/>
            <person name="Pan Q."/>
            <person name="Wang Y."/>
            <person name="Lv Z."/>
            <person name="Lu X."/>
            <person name="Zhang F."/>
            <person name="Jiang W."/>
            <person name="Ma Y."/>
            <person name="Chen M."/>
            <person name="Hao X."/>
            <person name="Li L."/>
            <person name="Tang Y."/>
            <person name="Lv G."/>
            <person name="Zhou Y."/>
            <person name="Sun X."/>
            <person name="Brodelius P.E."/>
            <person name="Rose J.K.C."/>
            <person name="Tang K."/>
        </authorList>
    </citation>
    <scope>NUCLEOTIDE SEQUENCE [LARGE SCALE GENOMIC DNA]</scope>
    <source>
        <strain evidence="8">cv. Huhao1</strain>
        <tissue evidence="7">Leaf</tissue>
    </source>
</reference>
<dbReference type="GO" id="GO:0003677">
    <property type="term" value="F:DNA binding"/>
    <property type="evidence" value="ECO:0007669"/>
    <property type="project" value="UniProtKB-KW"/>
</dbReference>
<feature type="domain" description="HTH myb-type" evidence="6">
    <location>
        <begin position="82"/>
        <end position="139"/>
    </location>
</feature>
<evidence type="ECO:0000256" key="1">
    <source>
        <dbReference type="ARBA" id="ARBA00004123"/>
    </source>
</evidence>
<gene>
    <name evidence="7" type="ORF">CTI12_AA510130</name>
</gene>
<dbReference type="Pfam" id="PF00249">
    <property type="entry name" value="Myb_DNA-binding"/>
    <property type="match status" value="1"/>
</dbReference>
<dbReference type="EMBL" id="PKPP01010354">
    <property type="protein sequence ID" value="PWA46289.1"/>
    <property type="molecule type" value="Genomic_DNA"/>
</dbReference>
<dbReference type="AlphaFoldDB" id="A0A2U1LBA8"/>
<comment type="subcellular location">
    <subcellularLocation>
        <location evidence="1">Nucleus</location>
    </subcellularLocation>
</comment>
<evidence type="ECO:0000256" key="5">
    <source>
        <dbReference type="SAM" id="MobiDB-lite"/>
    </source>
</evidence>
<dbReference type="InterPro" id="IPR001005">
    <property type="entry name" value="SANT/Myb"/>
</dbReference>
<keyword evidence="2" id="KW-0805">Transcription regulation</keyword>
<dbReference type="GO" id="GO:0003700">
    <property type="term" value="F:DNA-binding transcription factor activity"/>
    <property type="evidence" value="ECO:0007669"/>
    <property type="project" value="InterPro"/>
</dbReference>
<sequence length="228" mass="25784">MAEEVRLTGYDDVITVDNDDERVSEWELGLPNVDDLTPLSQSLMSAEMLSAFSITPEPYRNMTDVNRASQSTFSDLRRRVAKRQRLVWTPQLHKRFVEVVAHLGVTKAVPKTIMNLMNVEGLSRENVASHLQKYRLYLKRMGGGGGSNSDNINANDSGSTVPMAYHPQMMPMQPYQQMVQNGGGYNGYEGSSYNQYNGMMQQQRDWSGNNNFGSVSAYQQHRMTNNDK</sequence>
<evidence type="ECO:0000256" key="3">
    <source>
        <dbReference type="ARBA" id="ARBA00023163"/>
    </source>
</evidence>
<evidence type="ECO:0000256" key="2">
    <source>
        <dbReference type="ARBA" id="ARBA00023015"/>
    </source>
</evidence>
<evidence type="ECO:0000313" key="8">
    <source>
        <dbReference type="Proteomes" id="UP000245207"/>
    </source>
</evidence>